<dbReference type="OrthoDB" id="425925at2759"/>
<feature type="region of interest" description="Disordered" evidence="1">
    <location>
        <begin position="394"/>
        <end position="414"/>
    </location>
</feature>
<dbReference type="GeneID" id="39872319"/>
<reference evidence="2 3" key="1">
    <citation type="journal article" date="2017" name="BMC Genomics">
        <title>Whole-genome assembly of Babesia ovata and comparative genomics between closely related pathogens.</title>
        <authorList>
            <person name="Yamagishi J."/>
            <person name="Asada M."/>
            <person name="Hakimi H."/>
            <person name="Tanaka T.Q."/>
            <person name="Sugimoto C."/>
            <person name="Kawazu S."/>
        </authorList>
    </citation>
    <scope>NUCLEOTIDE SEQUENCE [LARGE SCALE GENOMIC DNA]</scope>
    <source>
        <strain evidence="2 3">Miyake</strain>
    </source>
</reference>
<dbReference type="EMBL" id="BDSA01000001">
    <property type="protein sequence ID" value="GBE58549.1"/>
    <property type="molecule type" value="Genomic_DNA"/>
</dbReference>
<dbReference type="Proteomes" id="UP000236319">
    <property type="component" value="Unassembled WGS sequence"/>
</dbReference>
<accession>A0A2H6K6D7</accession>
<dbReference type="AlphaFoldDB" id="A0A2H6K6D7"/>
<gene>
    <name evidence="2" type="ORF">BOVATA_000420</name>
</gene>
<name>A0A2H6K6D7_9APIC</name>
<evidence type="ECO:0000313" key="2">
    <source>
        <dbReference type="EMBL" id="GBE58549.1"/>
    </source>
</evidence>
<sequence>MLVNGPDCELGGRLGVVESRVCDALQPVVQVGASLKIDLRTVRDEIKGGIKRIIEDLEVDSLGEKVKIDLGELRKKIVELKDKMDGGDSIVKTELDALRKAKGTLDGVTGQPSGSIHKAMSELDSKFKEQIQTPLSQKVNDVDTAIGTLGGNFGKHDKKLQEIFGHIKEKVGEIKGNGGSKKTGVDGIVARFETYVTEVGKNMANQTTVHSWLDKILTHNGVVVYRLGKLVDDNKGSRLNGNYNSEKGMHDPIKEKTKAKIQQAGVYRDAESESPVESNGLLTVMLTSLMKLIEAYASVLDDKINVVGNILQGNNNEFVTELVGMIEREIKNGSSRPDKKHLTPAVEATVAALTANARRTAGKINSLLLSDSGNVADMLDHITPIAKKLDTALKGATDPQPQKPPTGQPESPAQAVDSKLGEVRKMVTNEITGTFTSKVKKDLEDAVSKLPTAVEGFNTEAQKQIREAAKTAIKEAAGQFQTDGTGSDISVEKTMHKFHQAYDPIKKNLKSDLEQKVDAELPNADGTNASIHVKLDDTRKFGGYNTYVKQDNDNLKAGELTGKPDAKEGILPQAIGDIKTQVDSALNMIDPQTNGGTATINEKTFAGPFDEIKKELDEIARFG</sequence>
<protein>
    <submittedName>
        <fullName evidence="2">Extracellular matrix-binding ebh, putative</fullName>
    </submittedName>
</protein>
<organism evidence="2 3">
    <name type="scientific">Babesia ovata</name>
    <dbReference type="NCBI Taxonomy" id="189622"/>
    <lineage>
        <taxon>Eukaryota</taxon>
        <taxon>Sar</taxon>
        <taxon>Alveolata</taxon>
        <taxon>Apicomplexa</taxon>
        <taxon>Aconoidasida</taxon>
        <taxon>Piroplasmida</taxon>
        <taxon>Babesiidae</taxon>
        <taxon>Babesia</taxon>
    </lineage>
</organism>
<evidence type="ECO:0000256" key="1">
    <source>
        <dbReference type="SAM" id="MobiDB-lite"/>
    </source>
</evidence>
<evidence type="ECO:0000313" key="3">
    <source>
        <dbReference type="Proteomes" id="UP000236319"/>
    </source>
</evidence>
<dbReference type="RefSeq" id="XP_028864792.1">
    <property type="nucleotide sequence ID" value="XM_029008959.1"/>
</dbReference>
<comment type="caution">
    <text evidence="2">The sequence shown here is derived from an EMBL/GenBank/DDBJ whole genome shotgun (WGS) entry which is preliminary data.</text>
</comment>
<keyword evidence="3" id="KW-1185">Reference proteome</keyword>
<dbReference type="VEuPathDB" id="PiroplasmaDB:BOVATA_000420"/>
<proteinExistence type="predicted"/>